<dbReference type="InterPro" id="IPR001683">
    <property type="entry name" value="PX_dom"/>
</dbReference>
<dbReference type="CDD" id="cd06866">
    <property type="entry name" value="PX_SNX8_Mvp1p_like"/>
    <property type="match status" value="1"/>
</dbReference>
<evidence type="ECO:0000256" key="4">
    <source>
        <dbReference type="ARBA" id="ARBA00010883"/>
    </source>
</evidence>
<evidence type="ECO:0000256" key="8">
    <source>
        <dbReference type="ARBA" id="ARBA00022927"/>
    </source>
</evidence>
<dbReference type="InterPro" id="IPR045734">
    <property type="entry name" value="Snx8_BAR_dom"/>
</dbReference>
<dbReference type="InterPro" id="IPR027267">
    <property type="entry name" value="AH/BAR_dom_sf"/>
</dbReference>
<evidence type="ECO:0000256" key="5">
    <source>
        <dbReference type="ARBA" id="ARBA00014268"/>
    </source>
</evidence>
<evidence type="ECO:0000256" key="3">
    <source>
        <dbReference type="ARBA" id="ARBA00004496"/>
    </source>
</evidence>
<dbReference type="AlphaFoldDB" id="A0A642UGL2"/>
<keyword evidence="6" id="KW-0813">Transport</keyword>
<feature type="domain" description="PX" evidence="12">
    <location>
        <begin position="180"/>
        <end position="298"/>
    </location>
</feature>
<dbReference type="GO" id="GO:0032266">
    <property type="term" value="F:phosphatidylinositol-3-phosphate binding"/>
    <property type="evidence" value="ECO:0007669"/>
    <property type="project" value="TreeGrafter"/>
</dbReference>
<evidence type="ECO:0000256" key="6">
    <source>
        <dbReference type="ARBA" id="ARBA00022448"/>
    </source>
</evidence>
<dbReference type="GO" id="GO:0042147">
    <property type="term" value="P:retrograde transport, endosome to Golgi"/>
    <property type="evidence" value="ECO:0007669"/>
    <property type="project" value="InterPro"/>
</dbReference>
<dbReference type="InterPro" id="IPR036871">
    <property type="entry name" value="PX_dom_sf"/>
</dbReference>
<dbReference type="VEuPathDB" id="FungiDB:TRICI_006730"/>
<dbReference type="GO" id="GO:0006623">
    <property type="term" value="P:protein targeting to vacuole"/>
    <property type="evidence" value="ECO:0007669"/>
    <property type="project" value="TreeGrafter"/>
</dbReference>
<keyword evidence="9" id="KW-0472">Membrane</keyword>
<name>A0A642UGL2_9ASCO</name>
<dbReference type="Gene3D" id="3.30.1520.10">
    <property type="entry name" value="Phox-like domain"/>
    <property type="match status" value="1"/>
</dbReference>
<dbReference type="CDD" id="cd07597">
    <property type="entry name" value="BAR_SNX8"/>
    <property type="match status" value="1"/>
</dbReference>
<accession>A0A642UGL2</accession>
<dbReference type="GO" id="GO:0005829">
    <property type="term" value="C:cytosol"/>
    <property type="evidence" value="ECO:0007669"/>
    <property type="project" value="GOC"/>
</dbReference>
<dbReference type="InterPro" id="IPR028662">
    <property type="entry name" value="SNX8/Mvp1"/>
</dbReference>
<dbReference type="EMBL" id="SWFS01000566">
    <property type="protein sequence ID" value="KAA8897386.1"/>
    <property type="molecule type" value="Genomic_DNA"/>
</dbReference>
<feature type="region of interest" description="Disordered" evidence="11">
    <location>
        <begin position="1"/>
        <end position="23"/>
    </location>
</feature>
<dbReference type="SMART" id="SM00312">
    <property type="entry name" value="PX"/>
    <property type="match status" value="1"/>
</dbReference>
<dbReference type="Pfam" id="PF00787">
    <property type="entry name" value="PX"/>
    <property type="match status" value="1"/>
</dbReference>
<evidence type="ECO:0000256" key="11">
    <source>
        <dbReference type="SAM" id="MobiDB-lite"/>
    </source>
</evidence>
<proteinExistence type="inferred from homology"/>
<organism evidence="13 14">
    <name type="scientific">Trichomonascus ciferrii</name>
    <dbReference type="NCBI Taxonomy" id="44093"/>
    <lineage>
        <taxon>Eukaryota</taxon>
        <taxon>Fungi</taxon>
        <taxon>Dikarya</taxon>
        <taxon>Ascomycota</taxon>
        <taxon>Saccharomycotina</taxon>
        <taxon>Dipodascomycetes</taxon>
        <taxon>Dipodascales</taxon>
        <taxon>Trichomonascaceae</taxon>
        <taxon>Trichomonascus</taxon>
        <taxon>Trichomonascus ciferrii complex</taxon>
    </lineage>
</organism>
<sequence>MSLFGDSEATSSPWDFPEPKGPHDRIATLLADAPVPAGYGRAFKESEPIAGFSSTSALRRVMDRAGLVNAQQEEILSTLLQGSSDQRLSEQVWNVGMALIGLAQNGEDDLSLDSVDYNRSSLPEVVYQDDLSSSLMSQSLEDSPPLWEQEESQDAGAASSGEVWAPKVNVDPSSYNPISRDTIGVKIVPEKEGVFMFRHVVYAVEGTLPMNNQPLKVVRRYSDFLWLLECLVKIYPFRLLPVLPPKRLAVDGRYLSSDSYFLERRRRGLSRFVNQLVKHPVLREEKLVQMFLTVDTEWTSWRKQSSIRLEEEFAQRTVSPSFAAQWNEQEEMDRWRTVRNGVSESLEIISQLCMLADRIYKRQEAMATDYSKLSNAFSLLTSSCASVYSQEGNEMPAIKEGLLSASRYSSNVHELLRDESASIDIGFLEDLKQLREMLGSISDLFSRYDSLGGNNIPQLEQRIQLNEKKIATLNSKPDTKPTEISRLRKSIANDKKSIERQTNRGWLIKECISQEIILCQRTQYQISKLLRDWASDNTKYSELLQNNWSELNNDTSHMPLI</sequence>
<reference evidence="13" key="1">
    <citation type="journal article" date="2019" name="G3 (Bethesda)">
        <title>Genome Assemblies of Two Rare Opportunistic Yeast Pathogens: Diutina rugosa (syn. Candida rugosa) and Trichomonascus ciferrii (syn. Candida ciferrii).</title>
        <authorList>
            <person name="Mixao V."/>
            <person name="Saus E."/>
            <person name="Hansen A.P."/>
            <person name="Lass-Florl C."/>
            <person name="Gabaldon T."/>
        </authorList>
    </citation>
    <scope>NUCLEOTIDE SEQUENCE</scope>
    <source>
        <strain evidence="13">CBS 4856</strain>
    </source>
</reference>
<dbReference type="GO" id="GO:0005768">
    <property type="term" value="C:endosome"/>
    <property type="evidence" value="ECO:0007669"/>
    <property type="project" value="TreeGrafter"/>
</dbReference>
<evidence type="ECO:0000256" key="9">
    <source>
        <dbReference type="ARBA" id="ARBA00023136"/>
    </source>
</evidence>
<dbReference type="OrthoDB" id="10064318at2759"/>
<evidence type="ECO:0000256" key="2">
    <source>
        <dbReference type="ARBA" id="ARBA00004287"/>
    </source>
</evidence>
<evidence type="ECO:0000256" key="1">
    <source>
        <dbReference type="ARBA" id="ARBA00002474"/>
    </source>
</evidence>
<dbReference type="SUPFAM" id="SSF64268">
    <property type="entry name" value="PX domain"/>
    <property type="match status" value="1"/>
</dbReference>
<evidence type="ECO:0000256" key="7">
    <source>
        <dbReference type="ARBA" id="ARBA00022490"/>
    </source>
</evidence>
<dbReference type="FunFam" id="3.30.1520.10:FF:000042">
    <property type="entry name" value="Sorting nexin mvp1"/>
    <property type="match status" value="1"/>
</dbReference>
<dbReference type="Gene3D" id="1.20.1270.60">
    <property type="entry name" value="Arfaptin homology (AH) domain/BAR domain"/>
    <property type="match status" value="1"/>
</dbReference>
<evidence type="ECO:0000313" key="13">
    <source>
        <dbReference type="EMBL" id="KAA8897386.1"/>
    </source>
</evidence>
<evidence type="ECO:0000313" key="14">
    <source>
        <dbReference type="Proteomes" id="UP000761534"/>
    </source>
</evidence>
<protein>
    <recommendedName>
        <fullName evidence="5">Sorting nexin MVP1</fullName>
    </recommendedName>
    <alternativeName>
        <fullName evidence="10">Sorting nexin mvp1</fullName>
    </alternativeName>
</protein>
<dbReference type="Proteomes" id="UP000761534">
    <property type="component" value="Unassembled WGS sequence"/>
</dbReference>
<dbReference type="InterPro" id="IPR035704">
    <property type="entry name" value="SNX8/Mvp1_PX"/>
</dbReference>
<dbReference type="PROSITE" id="PS50195">
    <property type="entry name" value="PX"/>
    <property type="match status" value="1"/>
</dbReference>
<comment type="caution">
    <text evidence="13">The sequence shown here is derived from an EMBL/GenBank/DDBJ whole genome shotgun (WGS) entry which is preliminary data.</text>
</comment>
<keyword evidence="14" id="KW-1185">Reference proteome</keyword>
<evidence type="ECO:0000259" key="12">
    <source>
        <dbReference type="PROSITE" id="PS50195"/>
    </source>
</evidence>
<keyword evidence="7" id="KW-0963">Cytoplasm</keyword>
<dbReference type="Pfam" id="PF19566">
    <property type="entry name" value="Snx8_BAR_dom"/>
    <property type="match status" value="1"/>
</dbReference>
<dbReference type="PANTHER" id="PTHR47554">
    <property type="entry name" value="SORTING NEXIN MVP1"/>
    <property type="match status" value="1"/>
</dbReference>
<keyword evidence="8" id="KW-0653">Protein transport</keyword>
<dbReference type="GO" id="GO:0016020">
    <property type="term" value="C:membrane"/>
    <property type="evidence" value="ECO:0007669"/>
    <property type="project" value="UniProtKB-SubCell"/>
</dbReference>
<comment type="function">
    <text evidence="1">Required for vacuolar protein sorting.</text>
</comment>
<comment type="similarity">
    <text evidence="4">Belongs to the sorting nexin family.</text>
</comment>
<gene>
    <name evidence="13" type="ORF">TRICI_006730</name>
</gene>
<evidence type="ECO:0000256" key="10">
    <source>
        <dbReference type="ARBA" id="ARBA00072009"/>
    </source>
</evidence>
<dbReference type="PANTHER" id="PTHR47554:SF1">
    <property type="entry name" value="SORTING NEXIN MVP1"/>
    <property type="match status" value="1"/>
</dbReference>
<comment type="subcellular location">
    <subcellularLocation>
        <location evidence="3">Cytoplasm</location>
    </subcellularLocation>
    <subcellularLocation>
        <location evidence="2">Membrane</location>
        <topology evidence="2">Peripheral membrane protein</topology>
        <orientation evidence="2">Cytoplasmic side</orientation>
    </subcellularLocation>
</comment>